<dbReference type="KEGG" id="bxy:BXY_32180"/>
<dbReference type="Proteomes" id="UP000008795">
    <property type="component" value="Chromosome"/>
</dbReference>
<name>D6D1C3_9BACE</name>
<reference evidence="1 2" key="1">
    <citation type="submission" date="2010-03" db="EMBL/GenBank/DDBJ databases">
        <title>The genome sequence of Bacteriodes xylanisolvens XB1A.</title>
        <authorList>
            <consortium name="metaHIT consortium -- http://www.metahit.eu/"/>
            <person name="Pajon A."/>
            <person name="Turner K."/>
            <person name="Parkhill J."/>
            <person name="Bernalier A."/>
        </authorList>
    </citation>
    <scope>NUCLEOTIDE SEQUENCE [LARGE SCALE GENOMIC DNA]</scope>
    <source>
        <strain evidence="1 2">XB1A</strain>
    </source>
</reference>
<reference evidence="1 2" key="2">
    <citation type="submission" date="2010-03" db="EMBL/GenBank/DDBJ databases">
        <authorList>
            <person name="Pajon A."/>
        </authorList>
    </citation>
    <scope>NUCLEOTIDE SEQUENCE [LARGE SCALE GENOMIC DNA]</scope>
    <source>
        <strain evidence="1 2">XB1A</strain>
    </source>
</reference>
<gene>
    <name evidence="1" type="ORF">BXY_32180</name>
</gene>
<dbReference type="AlphaFoldDB" id="D6D1C3"/>
<sequence length="42" mass="5177">MIYRIDMFFISILKSAAKVELFKGLVNRKMYRYIEYCIKMHL</sequence>
<evidence type="ECO:0000313" key="1">
    <source>
        <dbReference type="EMBL" id="CBK68225.1"/>
    </source>
</evidence>
<dbReference type="EMBL" id="FP929033">
    <property type="protein sequence ID" value="CBK68225.1"/>
    <property type="molecule type" value="Genomic_DNA"/>
</dbReference>
<accession>D6D1C3</accession>
<organism evidence="1 2">
    <name type="scientific">Bacteroides xylanisolvens XB1A</name>
    <dbReference type="NCBI Taxonomy" id="657309"/>
    <lineage>
        <taxon>Bacteria</taxon>
        <taxon>Pseudomonadati</taxon>
        <taxon>Bacteroidota</taxon>
        <taxon>Bacteroidia</taxon>
        <taxon>Bacteroidales</taxon>
        <taxon>Bacteroidaceae</taxon>
        <taxon>Bacteroides</taxon>
    </lineage>
</organism>
<protein>
    <submittedName>
        <fullName evidence="1">Uncharacterized protein</fullName>
    </submittedName>
</protein>
<dbReference type="HOGENOM" id="CLU_3247734_0_0_10"/>
<proteinExistence type="predicted"/>
<evidence type="ECO:0000313" key="2">
    <source>
        <dbReference type="Proteomes" id="UP000008795"/>
    </source>
</evidence>